<dbReference type="EMBL" id="JBHSMS010000005">
    <property type="protein sequence ID" value="MFC5509776.1"/>
    <property type="molecule type" value="Genomic_DNA"/>
</dbReference>
<dbReference type="RefSeq" id="WP_379716058.1">
    <property type="nucleotide sequence ID" value="NZ_JBHSMS010000005.1"/>
</dbReference>
<gene>
    <name evidence="2" type="ORF">ACFPOU_01385</name>
</gene>
<reference evidence="3" key="1">
    <citation type="journal article" date="2019" name="Int. J. Syst. Evol. Microbiol.">
        <title>The Global Catalogue of Microorganisms (GCM) 10K type strain sequencing project: providing services to taxonomists for standard genome sequencing and annotation.</title>
        <authorList>
            <consortium name="The Broad Institute Genomics Platform"/>
            <consortium name="The Broad Institute Genome Sequencing Center for Infectious Disease"/>
            <person name="Wu L."/>
            <person name="Ma J."/>
        </authorList>
    </citation>
    <scope>NUCLEOTIDE SEQUENCE [LARGE SCALE GENOMIC DNA]</scope>
    <source>
        <strain evidence="3">CCUG 38813</strain>
    </source>
</reference>
<dbReference type="InterPro" id="IPR002347">
    <property type="entry name" value="SDR_fam"/>
</dbReference>
<evidence type="ECO:0000313" key="3">
    <source>
        <dbReference type="Proteomes" id="UP001596031"/>
    </source>
</evidence>
<organism evidence="2 3">
    <name type="scientific">Massilia jejuensis</name>
    <dbReference type="NCBI Taxonomy" id="648894"/>
    <lineage>
        <taxon>Bacteria</taxon>
        <taxon>Pseudomonadati</taxon>
        <taxon>Pseudomonadota</taxon>
        <taxon>Betaproteobacteria</taxon>
        <taxon>Burkholderiales</taxon>
        <taxon>Oxalobacteraceae</taxon>
        <taxon>Telluria group</taxon>
        <taxon>Massilia</taxon>
    </lineage>
</organism>
<comment type="caution">
    <text evidence="2">The sequence shown here is derived from an EMBL/GenBank/DDBJ whole genome shotgun (WGS) entry which is preliminary data.</text>
</comment>
<dbReference type="Proteomes" id="UP001596031">
    <property type="component" value="Unassembled WGS sequence"/>
</dbReference>
<evidence type="ECO:0000313" key="2">
    <source>
        <dbReference type="EMBL" id="MFC5509776.1"/>
    </source>
</evidence>
<name>A0ABW0PAW0_9BURK</name>
<dbReference type="PANTHER" id="PTHR42760:SF132">
    <property type="entry name" value="SHORT-CHAIN DEHYDROGENASE_REDUCTASE FAMILY PROTEIN"/>
    <property type="match status" value="1"/>
</dbReference>
<dbReference type="Gene3D" id="3.40.50.720">
    <property type="entry name" value="NAD(P)-binding Rossmann-like Domain"/>
    <property type="match status" value="1"/>
</dbReference>
<keyword evidence="3" id="KW-1185">Reference proteome</keyword>
<protein>
    <submittedName>
        <fullName evidence="2">SDR family NAD(P)-dependent oxidoreductase</fullName>
        <ecNumber evidence="2">1.1.1.-</ecNumber>
    </submittedName>
</protein>
<dbReference type="PRINTS" id="PR00081">
    <property type="entry name" value="GDHRDH"/>
</dbReference>
<accession>A0ABW0PAW0</accession>
<dbReference type="InterPro" id="IPR036291">
    <property type="entry name" value="NAD(P)-bd_dom_sf"/>
</dbReference>
<dbReference type="GO" id="GO:0016491">
    <property type="term" value="F:oxidoreductase activity"/>
    <property type="evidence" value="ECO:0007669"/>
    <property type="project" value="UniProtKB-KW"/>
</dbReference>
<dbReference type="PROSITE" id="PS00061">
    <property type="entry name" value="ADH_SHORT"/>
    <property type="match status" value="1"/>
</dbReference>
<keyword evidence="2" id="KW-0560">Oxidoreductase</keyword>
<dbReference type="SUPFAM" id="SSF51735">
    <property type="entry name" value="NAD(P)-binding Rossmann-fold domains"/>
    <property type="match status" value="1"/>
</dbReference>
<dbReference type="Pfam" id="PF13561">
    <property type="entry name" value="adh_short_C2"/>
    <property type="match status" value="1"/>
</dbReference>
<dbReference type="EC" id="1.1.1.-" evidence="2"/>
<evidence type="ECO:0000256" key="1">
    <source>
        <dbReference type="ARBA" id="ARBA00006484"/>
    </source>
</evidence>
<dbReference type="InterPro" id="IPR020904">
    <property type="entry name" value="Sc_DH/Rdtase_CS"/>
</dbReference>
<sequence length="245" mass="25721">MNELDFSGKTVLVVGGSSGIGNGIAQAFRRRGAEVHVWGTRSGAADYADARESNLEGLHYARLDVGDAAAVATVEVPFERLDVLVCAQGIVRYRREEFKVPAFREVVNVNLVSLMACGDRFHGMLARARGSMIIVSSAAAFHSTVGTPAYNASKTGAYGLTRTLGEAWAGDGIRVNGIAPGLVATKLTRVTTDHPERLAASLRKIPLGRLGTPDDMAGAALFLASPLAAYVLGQTLLVDGGLLLA</sequence>
<dbReference type="PANTHER" id="PTHR42760">
    <property type="entry name" value="SHORT-CHAIN DEHYDROGENASES/REDUCTASES FAMILY MEMBER"/>
    <property type="match status" value="1"/>
</dbReference>
<comment type="similarity">
    <text evidence="1">Belongs to the short-chain dehydrogenases/reductases (SDR) family.</text>
</comment>
<proteinExistence type="inferred from homology"/>